<gene>
    <name evidence="1" type="ORF">C2L71_11590</name>
</gene>
<dbReference type="RefSeq" id="WP_103265919.1">
    <property type="nucleotide sequence ID" value="NZ_CABMLE010000024.1"/>
</dbReference>
<evidence type="ECO:0008006" key="3">
    <source>
        <dbReference type="Google" id="ProtNLM"/>
    </source>
</evidence>
<accession>A0A2K2U8T4</accession>
<dbReference type="Pfam" id="PF08902">
    <property type="entry name" value="DUF1848"/>
    <property type="match status" value="1"/>
</dbReference>
<evidence type="ECO:0000313" key="1">
    <source>
        <dbReference type="EMBL" id="PNV66735.1"/>
    </source>
</evidence>
<dbReference type="InterPro" id="IPR014998">
    <property type="entry name" value="DUF1848"/>
</dbReference>
<keyword evidence="2" id="KW-1185">Reference proteome</keyword>
<reference evidence="2" key="1">
    <citation type="submission" date="2018-01" db="EMBL/GenBank/DDBJ databases">
        <title>Rubneribacter badeniensis gen. nov., sp. nov., and Colonibacter rubneri, gen. nov., sp. nov., WGS of new members of the Eggerthellaceae.</title>
        <authorList>
            <person name="Danylec N."/>
            <person name="Stoll D.A."/>
            <person name="Doetsch A."/>
            <person name="Kulling S.E."/>
            <person name="Huch M."/>
        </authorList>
    </citation>
    <scope>NUCLEOTIDE SEQUENCE [LARGE SCALE GENOMIC DNA]</scope>
    <source>
        <strain evidence="2">ResAG-96</strain>
    </source>
</reference>
<organism evidence="1 2">
    <name type="scientific">Enteroscipio rubneri</name>
    <dbReference type="NCBI Taxonomy" id="2070686"/>
    <lineage>
        <taxon>Bacteria</taxon>
        <taxon>Bacillati</taxon>
        <taxon>Actinomycetota</taxon>
        <taxon>Coriobacteriia</taxon>
        <taxon>Eggerthellales</taxon>
        <taxon>Eggerthellaceae</taxon>
        <taxon>Enteroscipio</taxon>
    </lineage>
</organism>
<dbReference type="Proteomes" id="UP000236197">
    <property type="component" value="Unassembled WGS sequence"/>
</dbReference>
<proteinExistence type="predicted"/>
<evidence type="ECO:0000313" key="2">
    <source>
        <dbReference type="Proteomes" id="UP000236197"/>
    </source>
</evidence>
<dbReference type="OrthoDB" id="9771212at2"/>
<sequence length="312" mass="34920">MIVNVGGRTDIVNHYTEWFLNRLEEGSAYVRNPLFPHKVSRCQLDPSVVDCIVFCSKDYRPILPHMHDIVERYGVYCFYSITAYGTDIEPNIPDIDTSIQTLLELSRIVGSERVVWRYEPVLLTDAYTAEVHAETFDRIAAQVAGHVDRCIFGFVEQYERLKKSLPGFVPLDRNGKTALAQSLGSIAASHGLALQACCETGDYRAFGIERKGCATLATLGRANNCQFRTLKHKGLKPGCRCFESRDIGAYDTCPSSCLYCYANTSATKSLENYRQHDPYSPLLDSTIGPDDVITDGPQRSLLLHSKQDALFI</sequence>
<comment type="caution">
    <text evidence="1">The sequence shown here is derived from an EMBL/GenBank/DDBJ whole genome shotgun (WGS) entry which is preliminary data.</text>
</comment>
<protein>
    <recommendedName>
        <fullName evidence="3">DUF1848 domain-containing protein</fullName>
    </recommendedName>
</protein>
<dbReference type="AlphaFoldDB" id="A0A2K2U8T4"/>
<dbReference type="EMBL" id="PPEK01000024">
    <property type="protein sequence ID" value="PNV66735.1"/>
    <property type="molecule type" value="Genomic_DNA"/>
</dbReference>
<name>A0A2K2U8T4_9ACTN</name>